<dbReference type="AlphaFoldDB" id="A0A816W0T7"/>
<dbReference type="EMBL" id="HG994357">
    <property type="protein sequence ID" value="CAF2131442.1"/>
    <property type="molecule type" value="Genomic_DNA"/>
</dbReference>
<gene>
    <name evidence="2" type="ORF">DARMORV10_A03P56410.1</name>
    <name evidence="3" type="ORF">HID58_012698</name>
    <name evidence="4" type="ORF">HID58_012699</name>
</gene>
<accession>A0A816W0T7</accession>
<feature type="compositionally biased region" description="Basic and acidic residues" evidence="1">
    <location>
        <begin position="263"/>
        <end position="274"/>
    </location>
</feature>
<dbReference type="OrthoDB" id="1067730at2759"/>
<reference evidence="2" key="1">
    <citation type="submission" date="2021-01" db="EMBL/GenBank/DDBJ databases">
        <authorList>
            <consortium name="Genoscope - CEA"/>
            <person name="William W."/>
        </authorList>
    </citation>
    <scope>NUCLEOTIDE SEQUENCE</scope>
</reference>
<feature type="region of interest" description="Disordered" evidence="1">
    <location>
        <begin position="182"/>
        <end position="201"/>
    </location>
</feature>
<proteinExistence type="predicted"/>
<dbReference type="Proteomes" id="UP001295469">
    <property type="component" value="Chromosome A03"/>
</dbReference>
<evidence type="ECO:0000313" key="2">
    <source>
        <dbReference type="EMBL" id="CAF2131442.1"/>
    </source>
</evidence>
<dbReference type="KEGG" id="bna:106442755"/>
<dbReference type="EMBL" id="JAGKQM010000003">
    <property type="protein sequence ID" value="KAH0935581.1"/>
    <property type="molecule type" value="Genomic_DNA"/>
</dbReference>
<name>A0A816W0T7_BRANA</name>
<feature type="compositionally biased region" description="Polar residues" evidence="1">
    <location>
        <begin position="185"/>
        <end position="200"/>
    </location>
</feature>
<evidence type="ECO:0000313" key="5">
    <source>
        <dbReference type="Proteomes" id="UP000824890"/>
    </source>
</evidence>
<organism evidence="2">
    <name type="scientific">Brassica napus</name>
    <name type="common">Rape</name>
    <dbReference type="NCBI Taxonomy" id="3708"/>
    <lineage>
        <taxon>Eukaryota</taxon>
        <taxon>Viridiplantae</taxon>
        <taxon>Streptophyta</taxon>
        <taxon>Embryophyta</taxon>
        <taxon>Tracheophyta</taxon>
        <taxon>Spermatophyta</taxon>
        <taxon>Magnoliopsida</taxon>
        <taxon>eudicotyledons</taxon>
        <taxon>Gunneridae</taxon>
        <taxon>Pentapetalae</taxon>
        <taxon>rosids</taxon>
        <taxon>malvids</taxon>
        <taxon>Brassicales</taxon>
        <taxon>Brassicaceae</taxon>
        <taxon>Brassiceae</taxon>
        <taxon>Brassica</taxon>
    </lineage>
</organism>
<feature type="region of interest" description="Disordered" evidence="1">
    <location>
        <begin position="260"/>
        <end position="313"/>
    </location>
</feature>
<dbReference type="Proteomes" id="UP000824890">
    <property type="component" value="Unassembled WGS sequence"/>
</dbReference>
<feature type="compositionally biased region" description="Basic and acidic residues" evidence="1">
    <location>
        <begin position="283"/>
        <end position="305"/>
    </location>
</feature>
<keyword evidence="5" id="KW-1185">Reference proteome</keyword>
<evidence type="ECO:0000313" key="3">
    <source>
        <dbReference type="EMBL" id="KAH0935581.1"/>
    </source>
</evidence>
<sequence length="313" mass="35117">MPSLPNEFIPYTDNTMTQNDFVPIQINRNETRTVVRSTFVTSGNTNYANLFSPSPPFTSSYRASQVYSSTLTFNSSRMAYQPRNNMVSAVRMRQISGFVNPHFSPVLATPTIPNMYHHATVPTNNMVTSQNGHDRVITSGQTIRNHSPNVFGNATPTISNMYDDVMVPTNNMVTSQNGHERVITSDPTINPPNVFNNNRETFYPEPIDYTKVDTNDKGGENKYQTHGIPNENHGSYMCPQCHSQFDISPIISAARMGLVHSSNETKDQENEKGPCARTKKRYREQSHPEVNGKARKIESEDKVPEESCGSKTN</sequence>
<dbReference type="KEGG" id="bna:106442754"/>
<evidence type="ECO:0000256" key="1">
    <source>
        <dbReference type="SAM" id="MobiDB-lite"/>
    </source>
</evidence>
<reference evidence="3 5" key="2">
    <citation type="submission" date="2021-05" db="EMBL/GenBank/DDBJ databases">
        <title>Genome Assembly of Synthetic Allotetraploid Brassica napus Reveals Homoeologous Exchanges between Subgenomes.</title>
        <authorList>
            <person name="Davis J.T."/>
        </authorList>
    </citation>
    <scope>NUCLEOTIDE SEQUENCE [LARGE SCALE GENOMIC DNA]</scope>
    <source>
        <strain evidence="5">cv. Da-Ae</strain>
        <tissue evidence="3">Seedling</tissue>
    </source>
</reference>
<dbReference type="EMBL" id="JAGKQM010000003">
    <property type="protein sequence ID" value="KAH0935582.1"/>
    <property type="molecule type" value="Genomic_DNA"/>
</dbReference>
<evidence type="ECO:0000313" key="4">
    <source>
        <dbReference type="EMBL" id="KAH0935582.1"/>
    </source>
</evidence>
<protein>
    <submittedName>
        <fullName evidence="2">(rape) hypothetical protein</fullName>
    </submittedName>
</protein>